<dbReference type="PIRSF" id="PIRSF003230">
    <property type="entry name" value="YbgC"/>
    <property type="match status" value="1"/>
</dbReference>
<keyword evidence="4" id="KW-1185">Reference proteome</keyword>
<dbReference type="STRING" id="195105.CN97_09075"/>
<comment type="caution">
    <text evidence="3">The sequence shown here is derived from an EMBL/GenBank/DDBJ whole genome shotgun (WGS) entry which is preliminary data.</text>
</comment>
<dbReference type="CDD" id="cd00586">
    <property type="entry name" value="4HBT"/>
    <property type="match status" value="1"/>
</dbReference>
<sequence>MSHIFALRVYYEDTDFGGIVYHANYLKFIERARSEWVRSLCIDQRRMKAETGTVFAVRWMESDFLKPAVFDDELIVETRLDRLEGASLHLHQTVLRGGDALFDARVRLVCIGPAGRPVRLPASLRAALCHAPGEKPG</sequence>
<organism evidence="3 4">
    <name type="scientific">Haematobacter massiliensis</name>
    <dbReference type="NCBI Taxonomy" id="195105"/>
    <lineage>
        <taxon>Bacteria</taxon>
        <taxon>Pseudomonadati</taxon>
        <taxon>Pseudomonadota</taxon>
        <taxon>Alphaproteobacteria</taxon>
        <taxon>Rhodobacterales</taxon>
        <taxon>Paracoccaceae</taxon>
        <taxon>Haematobacter</taxon>
    </lineage>
</organism>
<dbReference type="InterPro" id="IPR008272">
    <property type="entry name" value="HB-CoA_thioesterase_AS"/>
</dbReference>
<name>A0A086YA76_9RHOB</name>
<dbReference type="InterPro" id="IPR006684">
    <property type="entry name" value="YbgC/YbaW"/>
</dbReference>
<dbReference type="AlphaFoldDB" id="A0A086YA76"/>
<dbReference type="OrthoDB" id="9808429at2"/>
<dbReference type="InterPro" id="IPR029069">
    <property type="entry name" value="HotDog_dom_sf"/>
</dbReference>
<dbReference type="EMBL" id="JGYG01000002">
    <property type="protein sequence ID" value="KFI31176.1"/>
    <property type="molecule type" value="Genomic_DNA"/>
</dbReference>
<evidence type="ECO:0000256" key="2">
    <source>
        <dbReference type="ARBA" id="ARBA00022801"/>
    </source>
</evidence>
<accession>A0A086YA76</accession>
<dbReference type="Proteomes" id="UP000028826">
    <property type="component" value="Unassembled WGS sequence"/>
</dbReference>
<evidence type="ECO:0000256" key="1">
    <source>
        <dbReference type="ARBA" id="ARBA00005953"/>
    </source>
</evidence>
<dbReference type="InterPro" id="IPR050563">
    <property type="entry name" value="4-hydroxybenzoyl-CoA_TE"/>
</dbReference>
<evidence type="ECO:0000313" key="3">
    <source>
        <dbReference type="EMBL" id="KFI31176.1"/>
    </source>
</evidence>
<dbReference type="InterPro" id="IPR006683">
    <property type="entry name" value="Thioestr_dom"/>
</dbReference>
<dbReference type="Gene3D" id="3.10.129.10">
    <property type="entry name" value="Hotdog Thioesterase"/>
    <property type="match status" value="1"/>
</dbReference>
<comment type="similarity">
    <text evidence="1">Belongs to the 4-hydroxybenzoyl-CoA thioesterase family.</text>
</comment>
<dbReference type="PROSITE" id="PS01328">
    <property type="entry name" value="4HBCOA_THIOESTERASE"/>
    <property type="match status" value="1"/>
</dbReference>
<reference evidence="3 4" key="1">
    <citation type="submission" date="2014-03" db="EMBL/GenBank/DDBJ databases">
        <title>Genome of Haematobacter massiliensis CCUG 47968.</title>
        <authorList>
            <person name="Wang D."/>
            <person name="Wang G."/>
        </authorList>
    </citation>
    <scope>NUCLEOTIDE SEQUENCE [LARGE SCALE GENOMIC DNA]</scope>
    <source>
        <strain evidence="3 4">CCUG 47968</strain>
    </source>
</reference>
<dbReference type="eggNOG" id="COG0824">
    <property type="taxonomic scope" value="Bacteria"/>
</dbReference>
<dbReference type="FunFam" id="3.10.129.10:FF:000004">
    <property type="entry name" value="Tol-pal system-associated acyl-CoA thioesterase"/>
    <property type="match status" value="1"/>
</dbReference>
<dbReference type="Pfam" id="PF03061">
    <property type="entry name" value="4HBT"/>
    <property type="match status" value="1"/>
</dbReference>
<dbReference type="NCBIfam" id="TIGR02799">
    <property type="entry name" value="thio_ybgC"/>
    <property type="match status" value="1"/>
</dbReference>
<dbReference type="RefSeq" id="WP_035707400.1">
    <property type="nucleotide sequence ID" value="NZ_CAMIFG010000050.1"/>
</dbReference>
<dbReference type="PANTHER" id="PTHR31793:SF37">
    <property type="entry name" value="ACYL-COA THIOESTER HYDROLASE YBGC"/>
    <property type="match status" value="1"/>
</dbReference>
<gene>
    <name evidence="3" type="ORF">CN97_09075</name>
</gene>
<dbReference type="GO" id="GO:0047617">
    <property type="term" value="F:fatty acyl-CoA hydrolase activity"/>
    <property type="evidence" value="ECO:0007669"/>
    <property type="project" value="TreeGrafter"/>
</dbReference>
<keyword evidence="2" id="KW-0378">Hydrolase</keyword>
<protein>
    <submittedName>
        <fullName evidence="3">Thioesterase</fullName>
    </submittedName>
</protein>
<proteinExistence type="inferred from homology"/>
<dbReference type="InterPro" id="IPR014166">
    <property type="entry name" value="Tol-Pal_acyl-CoA_thioesterase"/>
</dbReference>
<dbReference type="SUPFAM" id="SSF54637">
    <property type="entry name" value="Thioesterase/thiol ester dehydrase-isomerase"/>
    <property type="match status" value="1"/>
</dbReference>
<dbReference type="PANTHER" id="PTHR31793">
    <property type="entry name" value="4-HYDROXYBENZOYL-COA THIOESTERASE FAMILY MEMBER"/>
    <property type="match status" value="1"/>
</dbReference>
<dbReference type="NCBIfam" id="TIGR00051">
    <property type="entry name" value="YbgC/FadM family acyl-CoA thioesterase"/>
    <property type="match status" value="1"/>
</dbReference>
<evidence type="ECO:0000313" key="4">
    <source>
        <dbReference type="Proteomes" id="UP000028826"/>
    </source>
</evidence>